<proteinExistence type="predicted"/>
<accession>A0A420JC30</accession>
<evidence type="ECO:0000313" key="2">
    <source>
        <dbReference type="Proteomes" id="UP000285326"/>
    </source>
</evidence>
<protein>
    <submittedName>
        <fullName evidence="1">Uncharacterized protein</fullName>
    </submittedName>
</protein>
<comment type="caution">
    <text evidence="1">The sequence shown here is derived from an EMBL/GenBank/DDBJ whole genome shotgun (WGS) entry which is preliminary data.</text>
</comment>
<reference evidence="1 2" key="1">
    <citation type="journal article" date="2018" name="BMC Genomics">
        <title>Comparative genome analyses reveal sequence features reflecting distinct modes of host-adaptation between dicot and monocot powdery mildew.</title>
        <authorList>
            <person name="Wu Y."/>
            <person name="Ma X."/>
            <person name="Pan Z."/>
            <person name="Kale S.D."/>
            <person name="Song Y."/>
            <person name="King H."/>
            <person name="Zhang Q."/>
            <person name="Presley C."/>
            <person name="Deng X."/>
            <person name="Wei C.I."/>
            <person name="Xiao S."/>
        </authorList>
    </citation>
    <scope>NUCLEOTIDE SEQUENCE [LARGE SCALE GENOMIC DNA]</scope>
    <source>
        <strain evidence="1">UMSG1</strain>
    </source>
</reference>
<evidence type="ECO:0000313" key="1">
    <source>
        <dbReference type="EMBL" id="RKF84296.1"/>
    </source>
</evidence>
<dbReference type="EMBL" id="MCBS01012325">
    <property type="protein sequence ID" value="RKF84296.1"/>
    <property type="molecule type" value="Genomic_DNA"/>
</dbReference>
<dbReference type="Proteomes" id="UP000285326">
    <property type="component" value="Unassembled WGS sequence"/>
</dbReference>
<dbReference type="AlphaFoldDB" id="A0A420JC30"/>
<name>A0A420JC30_9PEZI</name>
<organism evidence="1 2">
    <name type="scientific">Golovinomyces cichoracearum</name>
    <dbReference type="NCBI Taxonomy" id="62708"/>
    <lineage>
        <taxon>Eukaryota</taxon>
        <taxon>Fungi</taxon>
        <taxon>Dikarya</taxon>
        <taxon>Ascomycota</taxon>
        <taxon>Pezizomycotina</taxon>
        <taxon>Leotiomycetes</taxon>
        <taxon>Erysiphales</taxon>
        <taxon>Erysiphaceae</taxon>
        <taxon>Golovinomyces</taxon>
    </lineage>
</organism>
<gene>
    <name evidence="1" type="ORF">GcM1_123006</name>
</gene>
<sequence>MKYMPTILDAFVHETFKRGDKPLRFKETDRARSYQRRKGTFITSFAKAQLKTGSDRLETNDGKTDPVCPSRKLAKRFHKYPLSKNSAYDLLKSPEEQRYRLENGEEVFK</sequence>